<dbReference type="NCBIfam" id="TIGR00486">
    <property type="entry name" value="YbgI_SA1388"/>
    <property type="match status" value="1"/>
</dbReference>
<feature type="binding site" evidence="4">
    <location>
        <position position="67"/>
    </location>
    <ligand>
        <name>a divalent metal cation</name>
        <dbReference type="ChEBI" id="CHEBI:60240"/>
        <label>1</label>
    </ligand>
</feature>
<reference evidence="5 6" key="1">
    <citation type="submission" date="2018-03" db="EMBL/GenBank/DDBJ databases">
        <title>Genome sequence of Clostridium liquoris DSM 100320.</title>
        <authorList>
            <person name="Poehlein A."/>
            <person name="Daniel R."/>
        </authorList>
    </citation>
    <scope>NUCLEOTIDE SEQUENCE [LARGE SCALE GENOMIC DNA]</scope>
    <source>
        <strain evidence="5 6">DSM 100320</strain>
    </source>
</reference>
<dbReference type="GO" id="GO:0016787">
    <property type="term" value="F:hydrolase activity"/>
    <property type="evidence" value="ECO:0007669"/>
    <property type="project" value="UniProtKB-KW"/>
</dbReference>
<evidence type="ECO:0000256" key="3">
    <source>
        <dbReference type="ARBA" id="ARBA00022723"/>
    </source>
</evidence>
<accession>A0A2T0B0U8</accession>
<organism evidence="5 6">
    <name type="scientific">Clostridium liquoris</name>
    <dbReference type="NCBI Taxonomy" id="1289519"/>
    <lineage>
        <taxon>Bacteria</taxon>
        <taxon>Bacillati</taxon>
        <taxon>Bacillota</taxon>
        <taxon>Clostridia</taxon>
        <taxon>Eubacteriales</taxon>
        <taxon>Clostridiaceae</taxon>
        <taxon>Clostridium</taxon>
    </lineage>
</organism>
<keyword evidence="5" id="KW-0378">Hydrolase</keyword>
<dbReference type="PANTHER" id="PTHR13799:SF14">
    <property type="entry name" value="GTP CYCLOHYDROLASE 1 TYPE 2 HOMOLOG"/>
    <property type="match status" value="1"/>
</dbReference>
<dbReference type="AlphaFoldDB" id="A0A2T0B0U8"/>
<dbReference type="InterPro" id="IPR036069">
    <property type="entry name" value="DUF34/NIF3_sf"/>
</dbReference>
<name>A0A2T0B0U8_9CLOT</name>
<dbReference type="GO" id="GO:0046872">
    <property type="term" value="F:metal ion binding"/>
    <property type="evidence" value="ECO:0007669"/>
    <property type="project" value="UniProtKB-KW"/>
</dbReference>
<comment type="caution">
    <text evidence="5">The sequence shown here is derived from an EMBL/GenBank/DDBJ whole genome shotgun (WGS) entry which is preliminary data.</text>
</comment>
<proteinExistence type="inferred from homology"/>
<evidence type="ECO:0000256" key="2">
    <source>
        <dbReference type="ARBA" id="ARBA00022112"/>
    </source>
</evidence>
<feature type="binding site" evidence="4">
    <location>
        <position position="233"/>
    </location>
    <ligand>
        <name>a divalent metal cation</name>
        <dbReference type="ChEBI" id="CHEBI:60240"/>
        <label>1</label>
    </ligand>
</feature>
<sequence>MPLKIKDIRKIMEDYAPLRLKESYDNVGLMIGDPDCEVTSILVALDCTMKVIKEAEEKGCNLIITHHPILFKKPNNITTETLQGRKIIELIKKDINIYSSHTNLDSTKGGINDLIMQLLDFRNCEVIEVNHMDAQDKECGIGRFTTLNVPITLEELCEKVKEAFEISSLKYSGEDKQVIEKVAVINGSGNDFLMKAKSLGADCIITGDTSYHYVSDLQEEGICIIDVGHFESEWPGMKIVGKWIGNRIRFMGYSNSVIISTETISPYKYK</sequence>
<feature type="binding site" evidence="4">
    <location>
        <position position="229"/>
    </location>
    <ligand>
        <name>a divalent metal cation</name>
        <dbReference type="ChEBI" id="CHEBI:60240"/>
        <label>1</label>
    </ligand>
</feature>
<dbReference type="RefSeq" id="WP_106064440.1">
    <property type="nucleotide sequence ID" value="NZ_PVXO01000066.1"/>
</dbReference>
<dbReference type="SUPFAM" id="SSF102705">
    <property type="entry name" value="NIF3 (NGG1p interacting factor 3)-like"/>
    <property type="match status" value="1"/>
</dbReference>
<protein>
    <recommendedName>
        <fullName evidence="2">GTP cyclohydrolase 1 type 2 homolog</fullName>
    </recommendedName>
</protein>
<gene>
    <name evidence="5" type="ORF">CLLI_23950</name>
</gene>
<feature type="binding site" evidence="4">
    <location>
        <position position="105"/>
    </location>
    <ligand>
        <name>a divalent metal cation</name>
        <dbReference type="ChEBI" id="CHEBI:60240"/>
        <label>1</label>
    </ligand>
</feature>
<keyword evidence="3 4" id="KW-0479">Metal-binding</keyword>
<evidence type="ECO:0000256" key="1">
    <source>
        <dbReference type="ARBA" id="ARBA00006964"/>
    </source>
</evidence>
<dbReference type="EMBL" id="PVXO01000066">
    <property type="protein sequence ID" value="PRR77225.1"/>
    <property type="molecule type" value="Genomic_DNA"/>
</dbReference>
<comment type="similarity">
    <text evidence="1">Belongs to the GTP cyclohydrolase I type 2/NIF3 family.</text>
</comment>
<dbReference type="FunFam" id="3.40.1390.30:FF:000001">
    <property type="entry name" value="GTP cyclohydrolase 1 type 2"/>
    <property type="match status" value="1"/>
</dbReference>
<dbReference type="OrthoDB" id="9792792at2"/>
<evidence type="ECO:0000256" key="4">
    <source>
        <dbReference type="PIRSR" id="PIRSR602678-1"/>
    </source>
</evidence>
<evidence type="ECO:0000313" key="5">
    <source>
        <dbReference type="EMBL" id="PRR77225.1"/>
    </source>
</evidence>
<dbReference type="Gene3D" id="3.40.1390.30">
    <property type="entry name" value="NIF3 (NGG1p interacting factor 3)-like"/>
    <property type="match status" value="2"/>
</dbReference>
<dbReference type="Pfam" id="PF01784">
    <property type="entry name" value="DUF34_NIF3"/>
    <property type="match status" value="1"/>
</dbReference>
<dbReference type="InterPro" id="IPR002678">
    <property type="entry name" value="DUF34/NIF3"/>
</dbReference>
<dbReference type="GO" id="GO:0005737">
    <property type="term" value="C:cytoplasm"/>
    <property type="evidence" value="ECO:0007669"/>
    <property type="project" value="TreeGrafter"/>
</dbReference>
<dbReference type="PANTHER" id="PTHR13799">
    <property type="entry name" value="NGG1 INTERACTING FACTOR 3"/>
    <property type="match status" value="1"/>
</dbReference>
<feature type="binding site" evidence="4">
    <location>
        <position position="66"/>
    </location>
    <ligand>
        <name>a divalent metal cation</name>
        <dbReference type="ChEBI" id="CHEBI:60240"/>
        <label>1</label>
    </ligand>
</feature>
<dbReference type="Proteomes" id="UP000239706">
    <property type="component" value="Unassembled WGS sequence"/>
</dbReference>
<evidence type="ECO:0000313" key="6">
    <source>
        <dbReference type="Proteomes" id="UP000239706"/>
    </source>
</evidence>
<keyword evidence="6" id="KW-1185">Reference proteome</keyword>